<reference evidence="2" key="2">
    <citation type="submission" date="2017-05" db="EMBL/GenBank/DDBJ databases">
        <authorList>
            <consortium name="The Broad Institute Genomics Platform"/>
            <consortium name="The Broad Institute Genomic Center for Infectious Diseases"/>
            <person name="Earl A."/>
            <person name="Manson A."/>
            <person name="Schwartman J."/>
            <person name="Gilmore M."/>
            <person name="Abouelleil A."/>
            <person name="Cao P."/>
            <person name="Chapman S."/>
            <person name="Cusick C."/>
            <person name="Shea T."/>
            <person name="Young S."/>
            <person name="Neafsey D."/>
            <person name="Nusbaum C."/>
            <person name="Birren B."/>
        </authorList>
    </citation>
    <scope>NUCLEOTIDE SEQUENCE</scope>
    <source>
        <strain evidence="2">9E7_DIV0242</strain>
    </source>
</reference>
<protein>
    <submittedName>
        <fullName evidence="1">Uncharacterized protein</fullName>
    </submittedName>
</protein>
<name>A0A242KCH3_9ENTE</name>
<dbReference type="AlphaFoldDB" id="A0A242KCH3"/>
<sequence>MIIVKGNDSRKIENIWDLVKKEHSGNKVAIVSQKGGIPHNFVRGKQMHAYETLESDDLLKGVEQFMQSIRGRFEAIVLYVNCEHHLVDSIKELSDKYQQKVFLTVHDDETILAIENY</sequence>
<evidence type="ECO:0000313" key="3">
    <source>
        <dbReference type="Proteomes" id="UP000195141"/>
    </source>
</evidence>
<keyword evidence="3" id="KW-1185">Reference proteome</keyword>
<reference evidence="2" key="3">
    <citation type="submission" date="2024-03" db="EMBL/GenBank/DDBJ databases">
        <title>The Genome Sequence of Enterococcus sp. DIV0242b.</title>
        <authorList>
            <consortium name="The Broad Institute Genomics Platform"/>
            <consortium name="The Broad Institute Microbial Omics Core"/>
            <consortium name="The Broad Institute Genomic Center for Infectious Diseases"/>
            <person name="Earl A."/>
            <person name="Manson A."/>
            <person name="Gilmore M."/>
            <person name="Schwartman J."/>
            <person name="Shea T."/>
            <person name="Abouelleil A."/>
            <person name="Cao P."/>
            <person name="Chapman S."/>
            <person name="Cusick C."/>
            <person name="Young S."/>
            <person name="Neafsey D."/>
            <person name="Nusbaum C."/>
            <person name="Birren B."/>
        </authorList>
    </citation>
    <scope>NUCLEOTIDE SEQUENCE</scope>
    <source>
        <strain evidence="2">9E7_DIV0242</strain>
    </source>
</reference>
<dbReference type="EMBL" id="CP147247">
    <property type="protein sequence ID" value="WYJ88915.1"/>
    <property type="molecule type" value="Genomic_DNA"/>
</dbReference>
<gene>
    <name evidence="2" type="ORF">A5888_000634</name>
    <name evidence="1" type="ORF">A5888_000666</name>
</gene>
<dbReference type="Proteomes" id="UP000195141">
    <property type="component" value="Chromosome"/>
</dbReference>
<proteinExistence type="predicted"/>
<reference evidence="1" key="1">
    <citation type="submission" date="2017-05" db="EMBL/GenBank/DDBJ databases">
        <title>The Genome Sequence of Enterococcus sp. 9E7_DIV0242.</title>
        <authorList>
            <consortium name="The Broad Institute Genomics Platform"/>
            <consortium name="The Broad Institute Genomic Center for Infectious Diseases"/>
            <person name="Earl A."/>
            <person name="Manson A."/>
            <person name="Schwartman J."/>
            <person name="Gilmore M."/>
            <person name="Abouelleil A."/>
            <person name="Cao P."/>
            <person name="Chapman S."/>
            <person name="Cusick C."/>
            <person name="Shea T."/>
            <person name="Young S."/>
            <person name="Neafsey D."/>
            <person name="Nusbaum C."/>
            <person name="Birren B."/>
        </authorList>
    </citation>
    <scope>NUCLEOTIDE SEQUENCE [LARGE SCALE GENOMIC DNA]</scope>
    <source>
        <strain evidence="1">9E7_DIV0242</strain>
    </source>
</reference>
<dbReference type="EMBL" id="NGMM01000001">
    <property type="protein sequence ID" value="OTP18852.1"/>
    <property type="molecule type" value="Genomic_DNA"/>
</dbReference>
<evidence type="ECO:0000313" key="2">
    <source>
        <dbReference type="EMBL" id="WYJ88915.1"/>
    </source>
</evidence>
<dbReference type="RefSeq" id="WP_086347789.1">
    <property type="nucleotide sequence ID" value="NZ_CP147247.1"/>
</dbReference>
<evidence type="ECO:0000313" key="1">
    <source>
        <dbReference type="EMBL" id="OTP18852.1"/>
    </source>
</evidence>
<dbReference type="OrthoDB" id="2185383at2"/>
<organism evidence="1">
    <name type="scientific">Candidatus Enterococcus clewellii</name>
    <dbReference type="NCBI Taxonomy" id="1834193"/>
    <lineage>
        <taxon>Bacteria</taxon>
        <taxon>Bacillati</taxon>
        <taxon>Bacillota</taxon>
        <taxon>Bacilli</taxon>
        <taxon>Lactobacillales</taxon>
        <taxon>Enterococcaceae</taxon>
        <taxon>Enterococcus</taxon>
    </lineage>
</organism>
<accession>A0A242KCH3</accession>